<protein>
    <submittedName>
        <fullName evidence="1">Uncharacterized protein</fullName>
    </submittedName>
</protein>
<dbReference type="KEGG" id="mdx:BTO20_37565"/>
<dbReference type="Proteomes" id="UP000195331">
    <property type="component" value="Plasmid unnamed2"/>
</dbReference>
<dbReference type="EMBL" id="CP020811">
    <property type="protein sequence ID" value="ART74334.1"/>
    <property type="molecule type" value="Genomic_DNA"/>
</dbReference>
<evidence type="ECO:0000313" key="2">
    <source>
        <dbReference type="Proteomes" id="UP000195331"/>
    </source>
</evidence>
<keyword evidence="2" id="KW-1185">Reference proteome</keyword>
<name>A0A1Y0CH03_9MYCO</name>
<accession>A0A1Y0CH03</accession>
<reference evidence="1 2" key="1">
    <citation type="submission" date="2017-04" db="EMBL/GenBank/DDBJ databases">
        <title>Whole Genome Sequence of 1,4-Dioxane Degrading Bacterium Mycobacterium dioxanotrophicus PH-06.</title>
        <authorList>
            <person name="He Y."/>
        </authorList>
    </citation>
    <scope>NUCLEOTIDE SEQUENCE [LARGE SCALE GENOMIC DNA]</scope>
    <source>
        <strain evidence="1 2">PH-06</strain>
        <plasmid evidence="1 2">unnamed2</plasmid>
    </source>
</reference>
<sequence>MSTTETLALARAEIHDAVAAYDEPQRRHQCAHAARSYAATVLLADDATDAQRRDARCYLDDAVAMLTTT</sequence>
<proteinExistence type="predicted"/>
<gene>
    <name evidence="1" type="ORF">BTO20_37565</name>
</gene>
<evidence type="ECO:0000313" key="1">
    <source>
        <dbReference type="EMBL" id="ART74334.1"/>
    </source>
</evidence>
<dbReference type="AlphaFoldDB" id="A0A1Y0CH03"/>
<dbReference type="RefSeq" id="WP_087083567.1">
    <property type="nucleotide sequence ID" value="NZ_CP020811.1"/>
</dbReference>
<geneLocation type="plasmid" evidence="1 2">
    <name>unnamed2</name>
</geneLocation>
<organism evidence="1 2">
    <name type="scientific">Mycobacterium dioxanotrophicus</name>
    <dbReference type="NCBI Taxonomy" id="482462"/>
    <lineage>
        <taxon>Bacteria</taxon>
        <taxon>Bacillati</taxon>
        <taxon>Actinomycetota</taxon>
        <taxon>Actinomycetes</taxon>
        <taxon>Mycobacteriales</taxon>
        <taxon>Mycobacteriaceae</taxon>
        <taxon>Mycobacterium</taxon>
    </lineage>
</organism>
<keyword evidence="1" id="KW-0614">Plasmid</keyword>